<protein>
    <recommendedName>
        <fullName evidence="5">DUF2953 domain-containing protein</fullName>
    </recommendedName>
</protein>
<keyword evidence="4" id="KW-1185">Reference proteome</keyword>
<feature type="transmembrane region" description="Helical" evidence="2">
    <location>
        <begin position="6"/>
        <end position="30"/>
    </location>
</feature>
<reference evidence="3 4" key="1">
    <citation type="journal article" date="2013" name="Genome Announc.">
        <title>Draft Genome Sequence of the Cellulolytic, Mesophilic, Anaerobic Bacterium Clostridium termitidis Strain CT1112 (DSM 5398).</title>
        <authorList>
            <person name="Lal S."/>
            <person name="Ramachandran U."/>
            <person name="Zhang X."/>
            <person name="Munir R."/>
            <person name="Sparling R."/>
            <person name="Levin D.B."/>
        </authorList>
    </citation>
    <scope>NUCLEOTIDE SEQUENCE [LARGE SCALE GENOMIC DNA]</scope>
    <source>
        <strain evidence="3 4">CT1112</strain>
    </source>
</reference>
<dbReference type="PATRIC" id="fig|1195236.3.peg.3421"/>
<proteinExistence type="predicted"/>
<dbReference type="InterPro" id="IPR021338">
    <property type="entry name" value="DUF2953"/>
</dbReference>
<keyword evidence="2" id="KW-0472">Membrane</keyword>
<dbReference type="STRING" id="1195236.CTER_3198"/>
<evidence type="ECO:0000256" key="2">
    <source>
        <dbReference type="SAM" id="Phobius"/>
    </source>
</evidence>
<evidence type="ECO:0008006" key="5">
    <source>
        <dbReference type="Google" id="ProtNLM"/>
    </source>
</evidence>
<feature type="region of interest" description="Disordered" evidence="1">
    <location>
        <begin position="82"/>
        <end position="102"/>
    </location>
</feature>
<evidence type="ECO:0000313" key="3">
    <source>
        <dbReference type="EMBL" id="EMS71026.1"/>
    </source>
</evidence>
<dbReference type="Pfam" id="PF11167">
    <property type="entry name" value="DUF2953"/>
    <property type="match status" value="1"/>
</dbReference>
<dbReference type="AlphaFoldDB" id="S0FL33"/>
<keyword evidence="2" id="KW-1133">Transmembrane helix</keyword>
<sequence length="232" mass="27059">MLVLTVLGYLFIYILSILLAVLLVILLIPFQYYFTGEKMEKEWFKASVVWLFGGIKFNIYYNSGKLSSNIRILGIHKSIEKGPGKKDTDENRDKEQEKKSQNKNPYSYLNYEVMEKGFQCILKLLNHCKPRKFVLKARAGFEDPMYTGLLCGIQGIWSAILDKYDIHLQPDFEDEEIKGSLSTGGSIQLFYLLLVVMEFVLARPVRSIWLKNLNIKMKRRLKTWQTLILKRT</sequence>
<feature type="transmembrane region" description="Helical" evidence="2">
    <location>
        <begin position="189"/>
        <end position="210"/>
    </location>
</feature>
<comment type="caution">
    <text evidence="3">The sequence shown here is derived from an EMBL/GenBank/DDBJ whole genome shotgun (WGS) entry which is preliminary data.</text>
</comment>
<dbReference type="eggNOG" id="ENOG50332HT">
    <property type="taxonomic scope" value="Bacteria"/>
</dbReference>
<dbReference type="RefSeq" id="WP_004627299.1">
    <property type="nucleotide sequence ID" value="NZ_AORV01000044.1"/>
</dbReference>
<feature type="compositionally biased region" description="Basic and acidic residues" evidence="1">
    <location>
        <begin position="82"/>
        <end position="100"/>
    </location>
</feature>
<name>S0FL33_RUMCE</name>
<dbReference type="EMBL" id="AORV01000044">
    <property type="protein sequence ID" value="EMS71026.1"/>
    <property type="molecule type" value="Genomic_DNA"/>
</dbReference>
<evidence type="ECO:0000256" key="1">
    <source>
        <dbReference type="SAM" id="MobiDB-lite"/>
    </source>
</evidence>
<organism evidence="3 4">
    <name type="scientific">Ruminiclostridium cellobioparum subsp. termitidis CT1112</name>
    <dbReference type="NCBI Taxonomy" id="1195236"/>
    <lineage>
        <taxon>Bacteria</taxon>
        <taxon>Bacillati</taxon>
        <taxon>Bacillota</taxon>
        <taxon>Clostridia</taxon>
        <taxon>Eubacteriales</taxon>
        <taxon>Oscillospiraceae</taxon>
        <taxon>Ruminiclostridium</taxon>
    </lineage>
</organism>
<gene>
    <name evidence="3" type="ORF">CTER_3198</name>
</gene>
<evidence type="ECO:0000313" key="4">
    <source>
        <dbReference type="Proteomes" id="UP000014155"/>
    </source>
</evidence>
<dbReference type="Proteomes" id="UP000014155">
    <property type="component" value="Unassembled WGS sequence"/>
</dbReference>
<accession>S0FL33</accession>
<keyword evidence="2" id="KW-0812">Transmembrane</keyword>